<name>A0A2A6Z7U6_9FIRM</name>
<reference evidence="1 2" key="1">
    <citation type="journal article" date="2017" name="Front. Microbiol.">
        <title>New Insights into the Diversity of the Genus Faecalibacterium.</title>
        <authorList>
            <person name="Benevides L."/>
            <person name="Burman S."/>
            <person name="Martin R."/>
            <person name="Robert V."/>
            <person name="Thomas M."/>
            <person name="Miquel S."/>
            <person name="Chain F."/>
            <person name="Sokol H."/>
            <person name="Bermudez-Humaran L.G."/>
            <person name="Morrison M."/>
            <person name="Langella P."/>
            <person name="Azevedo V.A."/>
            <person name="Chatel J.M."/>
            <person name="Soares S."/>
        </authorList>
    </citation>
    <scope>NUCLEOTIDE SEQUENCE [LARGE SCALE GENOMIC DNA]</scope>
    <source>
        <strain evidence="2">CNCM I-4540</strain>
    </source>
</reference>
<dbReference type="InterPro" id="IPR038667">
    <property type="entry name" value="XkdH-like_sf"/>
</dbReference>
<protein>
    <recommendedName>
        <fullName evidence="3">DUF3599 domain-containing protein</fullName>
    </recommendedName>
</protein>
<dbReference type="Proteomes" id="UP000220752">
    <property type="component" value="Unassembled WGS sequence"/>
</dbReference>
<dbReference type="Pfam" id="PF12206">
    <property type="entry name" value="DUF3599"/>
    <property type="match status" value="1"/>
</dbReference>
<dbReference type="InterPro" id="IPR024556">
    <property type="entry name" value="DUF3599"/>
</dbReference>
<dbReference type="Gene3D" id="2.40.10.370">
    <property type="entry name" value="Protein of unknown function DUF3599"/>
    <property type="match status" value="1"/>
</dbReference>
<sequence>MAFEDYLNDLCDIYHAQKGDESPGYGLTEQPSFSYPKEPDVLSVACHFAVKSESTSISQTAPANIKESRIKLALPAGTDVRLNDKIVDRKNGCEYIAEIPHDIHGHHLFVYVVAKGTQRYL</sequence>
<gene>
    <name evidence="1" type="ORF">CGS46_13110</name>
</gene>
<proteinExistence type="predicted"/>
<evidence type="ECO:0000313" key="1">
    <source>
        <dbReference type="EMBL" id="PDX57456.1"/>
    </source>
</evidence>
<evidence type="ECO:0008006" key="3">
    <source>
        <dbReference type="Google" id="ProtNLM"/>
    </source>
</evidence>
<dbReference type="AlphaFoldDB" id="A0A2A6Z7U6"/>
<organism evidence="1 2">
    <name type="scientific">Faecalibacterium langellae</name>
    <dbReference type="NCBI Taxonomy" id="3435293"/>
    <lineage>
        <taxon>Bacteria</taxon>
        <taxon>Bacillati</taxon>
        <taxon>Bacillota</taxon>
        <taxon>Clostridia</taxon>
        <taxon>Eubacteriales</taxon>
        <taxon>Oscillospiraceae</taxon>
        <taxon>Faecalibacterium</taxon>
    </lineage>
</organism>
<evidence type="ECO:0000313" key="2">
    <source>
        <dbReference type="Proteomes" id="UP000220752"/>
    </source>
</evidence>
<dbReference type="EMBL" id="NMTQ01000037">
    <property type="protein sequence ID" value="PDX57456.1"/>
    <property type="molecule type" value="Genomic_DNA"/>
</dbReference>
<keyword evidence="2" id="KW-1185">Reference proteome</keyword>
<accession>A0A2A6Z7U6</accession>
<comment type="caution">
    <text evidence="1">The sequence shown here is derived from an EMBL/GenBank/DDBJ whole genome shotgun (WGS) entry which is preliminary data.</text>
</comment>